<proteinExistence type="predicted"/>
<accession>A0ABQ1EZ16</accession>
<comment type="caution">
    <text evidence="1">The sequence shown here is derived from an EMBL/GenBank/DDBJ whole genome shotgun (WGS) entry which is preliminary data.</text>
</comment>
<gene>
    <name evidence="1" type="ORF">GCM10019071_25270</name>
</gene>
<dbReference type="PIRSF" id="PIRSF008546">
    <property type="entry name" value="UCP008546"/>
    <property type="match status" value="1"/>
</dbReference>
<evidence type="ECO:0008006" key="3">
    <source>
        <dbReference type="Google" id="ProtNLM"/>
    </source>
</evidence>
<organism evidence="1 2">
    <name type="scientific">Sphingobium fuliginis (strain ATCC 27551)</name>
    <dbReference type="NCBI Taxonomy" id="336203"/>
    <lineage>
        <taxon>Bacteria</taxon>
        <taxon>Pseudomonadati</taxon>
        <taxon>Pseudomonadota</taxon>
        <taxon>Alphaproteobacteria</taxon>
        <taxon>Sphingomonadales</taxon>
        <taxon>Sphingomonadaceae</taxon>
        <taxon>Sphingobium</taxon>
    </lineage>
</organism>
<dbReference type="EMBL" id="BMDU01000005">
    <property type="protein sequence ID" value="GFZ93934.1"/>
    <property type="molecule type" value="Genomic_DNA"/>
</dbReference>
<dbReference type="RefSeq" id="WP_130030043.1">
    <property type="nucleotide sequence ID" value="NZ_BMDU01000005.1"/>
</dbReference>
<dbReference type="Pfam" id="PF08837">
    <property type="entry name" value="DUF1810"/>
    <property type="match status" value="1"/>
</dbReference>
<evidence type="ECO:0000313" key="2">
    <source>
        <dbReference type="Proteomes" id="UP000628109"/>
    </source>
</evidence>
<sequence length="140" mass="15343">MTTNATLARFVDAQANVYETALAEIRAGAKRSHWIWFIFPQLRGLGPSPTAHYYGIASLDEASAYLGHPLLGQRYRECVGALSGLATNDPVVVFGTIDAMKLRSSLTLFEAVEPLPIFATALDRWFQGERDPVTQQMLGG</sequence>
<evidence type="ECO:0000313" key="1">
    <source>
        <dbReference type="EMBL" id="GFZ93934.1"/>
    </source>
</evidence>
<keyword evidence="2" id="KW-1185">Reference proteome</keyword>
<dbReference type="InterPro" id="IPR036287">
    <property type="entry name" value="Rv1873-like_sf"/>
</dbReference>
<dbReference type="Proteomes" id="UP000628109">
    <property type="component" value="Unassembled WGS sequence"/>
</dbReference>
<protein>
    <recommendedName>
        <fullName evidence="3">DUF1810 domain-containing protein</fullName>
    </recommendedName>
</protein>
<dbReference type="SUPFAM" id="SSF140736">
    <property type="entry name" value="Rv1873-like"/>
    <property type="match status" value="1"/>
</dbReference>
<dbReference type="InterPro" id="IPR014937">
    <property type="entry name" value="DUF1810"/>
</dbReference>
<reference evidence="2" key="1">
    <citation type="journal article" date="2019" name="Int. J. Syst. Evol. Microbiol.">
        <title>The Global Catalogue of Microorganisms (GCM) 10K type strain sequencing project: providing services to taxonomists for standard genome sequencing and annotation.</title>
        <authorList>
            <consortium name="The Broad Institute Genomics Platform"/>
            <consortium name="The Broad Institute Genome Sequencing Center for Infectious Disease"/>
            <person name="Wu L."/>
            <person name="Ma J."/>
        </authorList>
    </citation>
    <scope>NUCLEOTIDE SEQUENCE [LARGE SCALE GENOMIC DNA]</scope>
    <source>
        <strain evidence="2">CCM 7327</strain>
    </source>
</reference>
<name>A0ABQ1EZ16_SPHSA</name>
<dbReference type="Gene3D" id="1.25.40.380">
    <property type="entry name" value="Protein of unknown function DUF1810"/>
    <property type="match status" value="1"/>
</dbReference>